<evidence type="ECO:0000313" key="4">
    <source>
        <dbReference type="Proteomes" id="UP000476009"/>
    </source>
</evidence>
<evidence type="ECO:0000313" key="3">
    <source>
        <dbReference type="Proteomes" id="UP000440714"/>
    </source>
</evidence>
<dbReference type="EMBL" id="AAKYAN010000014">
    <property type="protein sequence ID" value="ECW8955114.1"/>
    <property type="molecule type" value="Genomic_DNA"/>
</dbReference>
<evidence type="ECO:0000313" key="1">
    <source>
        <dbReference type="EMBL" id="EAK9994638.1"/>
    </source>
</evidence>
<reference evidence="2 3" key="1">
    <citation type="submission" date="2019-09" db="EMBL/GenBank/DDBJ databases">
        <authorList>
            <consortium name="PulseNet: The National Subtyping Network for Foodborne Disease Surveillance"/>
            <person name="Tarr C.L."/>
            <person name="Trees E."/>
            <person name="Katz L.S."/>
            <person name="Carleton-Romer H.A."/>
            <person name="Stroika S."/>
            <person name="Kucerova Z."/>
            <person name="Roache K.F."/>
            <person name="Sabol A.L."/>
            <person name="Besser J."/>
            <person name="Gerner-Smidt P."/>
        </authorList>
    </citation>
    <scope>NUCLEOTIDE SEQUENCE [LARGE SCALE GENOMIC DNA]</scope>
    <source>
        <strain evidence="1 4">D5625</strain>
        <strain evidence="2 3">PNUSAC011760</strain>
    </source>
</reference>
<protein>
    <submittedName>
        <fullName evidence="2">Uncharacterized protein</fullName>
    </submittedName>
</protein>
<organism evidence="2 3">
    <name type="scientific">Campylobacter lari</name>
    <dbReference type="NCBI Taxonomy" id="201"/>
    <lineage>
        <taxon>Bacteria</taxon>
        <taxon>Pseudomonadati</taxon>
        <taxon>Campylobacterota</taxon>
        <taxon>Epsilonproteobacteria</taxon>
        <taxon>Campylobacterales</taxon>
        <taxon>Campylobacteraceae</taxon>
        <taxon>Campylobacter</taxon>
    </lineage>
</organism>
<evidence type="ECO:0000313" key="2">
    <source>
        <dbReference type="EMBL" id="ECW8955114.1"/>
    </source>
</evidence>
<dbReference type="AlphaFoldDB" id="A0A5L4TTP0"/>
<dbReference type="EMBL" id="AACKNS010000009">
    <property type="protein sequence ID" value="EAK9994638.1"/>
    <property type="molecule type" value="Genomic_DNA"/>
</dbReference>
<accession>A0A5L4TTP0</accession>
<dbReference type="Proteomes" id="UP000476009">
    <property type="component" value="Unassembled WGS sequence"/>
</dbReference>
<dbReference type="Proteomes" id="UP000440714">
    <property type="component" value="Unassembled WGS sequence"/>
</dbReference>
<gene>
    <name evidence="1" type="ORF">A9458_07225</name>
    <name evidence="2" type="ORF">F5R70_06740</name>
</gene>
<sequence length="63" mass="7425">MFKISKLVDDVMTRFNFHLIILTFFLLIFLNACGYKDAPFYEIKDNNGSVKEIKKFQSLESEI</sequence>
<comment type="caution">
    <text evidence="2">The sequence shown here is derived from an EMBL/GenBank/DDBJ whole genome shotgun (WGS) entry which is preliminary data.</text>
</comment>
<name>A0A5L4TTP0_CAMLA</name>
<proteinExistence type="predicted"/>